<sequence length="83" mass="10018">MDFSFVYEELQDKYCHDNDQNAIDLTRVFKYLLLKAMYDLPDVDVVGRSRYDMSFKYFLYMTPKEPVTEPSSLTKIRELRLEM</sequence>
<dbReference type="InterPro" id="IPR008490">
    <property type="entry name" value="Transposase_InsH_N"/>
</dbReference>
<feature type="domain" description="Transposase InsH N-terminal" evidence="1">
    <location>
        <begin position="2"/>
        <end position="78"/>
    </location>
</feature>
<comment type="caution">
    <text evidence="2">The sequence shown here is derived from an EMBL/GenBank/DDBJ whole genome shotgun (WGS) entry which is preliminary data.</text>
</comment>
<evidence type="ECO:0000259" key="1">
    <source>
        <dbReference type="Pfam" id="PF05598"/>
    </source>
</evidence>
<proteinExistence type="predicted"/>
<evidence type="ECO:0000313" key="3">
    <source>
        <dbReference type="Proteomes" id="UP000220691"/>
    </source>
</evidence>
<dbReference type="Pfam" id="PF05598">
    <property type="entry name" value="DUF772"/>
    <property type="match status" value="1"/>
</dbReference>
<protein>
    <recommendedName>
        <fullName evidence="1">Transposase InsH N-terminal domain-containing protein</fullName>
    </recommendedName>
</protein>
<accession>A0A9X6YJ96</accession>
<name>A0A9X6YJ96_BACCE</name>
<dbReference type="EMBL" id="NUAN01000314">
    <property type="protein sequence ID" value="PEN78906.1"/>
    <property type="molecule type" value="Genomic_DNA"/>
</dbReference>
<dbReference type="AlphaFoldDB" id="A0A9X6YJ96"/>
<evidence type="ECO:0000313" key="2">
    <source>
        <dbReference type="EMBL" id="PEN78906.1"/>
    </source>
</evidence>
<gene>
    <name evidence="2" type="ORF">CN553_30855</name>
</gene>
<dbReference type="Proteomes" id="UP000220691">
    <property type="component" value="Unassembled WGS sequence"/>
</dbReference>
<organism evidence="2 3">
    <name type="scientific">Bacillus cereus</name>
    <dbReference type="NCBI Taxonomy" id="1396"/>
    <lineage>
        <taxon>Bacteria</taxon>
        <taxon>Bacillati</taxon>
        <taxon>Bacillota</taxon>
        <taxon>Bacilli</taxon>
        <taxon>Bacillales</taxon>
        <taxon>Bacillaceae</taxon>
        <taxon>Bacillus</taxon>
        <taxon>Bacillus cereus group</taxon>
    </lineage>
</organism>
<reference evidence="2 3" key="1">
    <citation type="submission" date="2017-09" db="EMBL/GenBank/DDBJ databases">
        <title>Large-scale bioinformatics analysis of Bacillus genomes uncovers conserved roles of natural products in bacterial physiology.</title>
        <authorList>
            <consortium name="Agbiome Team Llc"/>
            <person name="Bleich R.M."/>
            <person name="Kirk G.J."/>
            <person name="Santa Maria K.C."/>
            <person name="Allen S.E."/>
            <person name="Farag S."/>
            <person name="Shank E.A."/>
            <person name="Bowers A."/>
        </authorList>
    </citation>
    <scope>NUCLEOTIDE SEQUENCE [LARGE SCALE GENOMIC DNA]</scope>
    <source>
        <strain evidence="2 3">AFS027647</strain>
    </source>
</reference>